<name>G3HHD0_CRIGR</name>
<dbReference type="AlphaFoldDB" id="G3HHD0"/>
<evidence type="ECO:0000313" key="2">
    <source>
        <dbReference type="EMBL" id="EGW05463.1"/>
    </source>
</evidence>
<dbReference type="Proteomes" id="UP000001075">
    <property type="component" value="Unassembled WGS sequence"/>
</dbReference>
<feature type="compositionally biased region" description="Basic and acidic residues" evidence="1">
    <location>
        <begin position="35"/>
        <end position="50"/>
    </location>
</feature>
<accession>G3HHD0</accession>
<dbReference type="EMBL" id="JH000376">
    <property type="protein sequence ID" value="EGW05463.1"/>
    <property type="molecule type" value="Genomic_DNA"/>
</dbReference>
<evidence type="ECO:0000256" key="1">
    <source>
        <dbReference type="SAM" id="MobiDB-lite"/>
    </source>
</evidence>
<protein>
    <submittedName>
        <fullName evidence="2">Uncharacterized protein</fullName>
    </submittedName>
</protein>
<proteinExistence type="predicted"/>
<feature type="region of interest" description="Disordered" evidence="1">
    <location>
        <begin position="22"/>
        <end position="50"/>
    </location>
</feature>
<dbReference type="InParanoid" id="G3HHD0"/>
<organism evidence="2 3">
    <name type="scientific">Cricetulus griseus</name>
    <name type="common">Chinese hamster</name>
    <name type="synonym">Cricetulus barabensis griseus</name>
    <dbReference type="NCBI Taxonomy" id="10029"/>
    <lineage>
        <taxon>Eukaryota</taxon>
        <taxon>Metazoa</taxon>
        <taxon>Chordata</taxon>
        <taxon>Craniata</taxon>
        <taxon>Vertebrata</taxon>
        <taxon>Euteleostomi</taxon>
        <taxon>Mammalia</taxon>
        <taxon>Eutheria</taxon>
        <taxon>Euarchontoglires</taxon>
        <taxon>Glires</taxon>
        <taxon>Rodentia</taxon>
        <taxon>Myomorpha</taxon>
        <taxon>Muroidea</taxon>
        <taxon>Cricetidae</taxon>
        <taxon>Cricetinae</taxon>
        <taxon>Cricetulus</taxon>
    </lineage>
</organism>
<gene>
    <name evidence="2" type="ORF">I79_010029</name>
</gene>
<sequence>MAESGLMILTDVGCTCPPIATEVYTDPPRNQGSRLAHETRDHSNGIVKWD</sequence>
<evidence type="ECO:0000313" key="3">
    <source>
        <dbReference type="Proteomes" id="UP000001075"/>
    </source>
</evidence>
<reference evidence="3" key="1">
    <citation type="journal article" date="2011" name="Nat. Biotechnol.">
        <title>The genomic sequence of the Chinese hamster ovary (CHO)-K1 cell line.</title>
        <authorList>
            <person name="Xu X."/>
            <person name="Nagarajan H."/>
            <person name="Lewis N.E."/>
            <person name="Pan S."/>
            <person name="Cai Z."/>
            <person name="Liu X."/>
            <person name="Chen W."/>
            <person name="Xie M."/>
            <person name="Wang W."/>
            <person name="Hammond S."/>
            <person name="Andersen M.R."/>
            <person name="Neff N."/>
            <person name="Passarelli B."/>
            <person name="Koh W."/>
            <person name="Fan H.C."/>
            <person name="Wang J."/>
            <person name="Gui Y."/>
            <person name="Lee K.H."/>
            <person name="Betenbaugh M.J."/>
            <person name="Quake S.R."/>
            <person name="Famili I."/>
            <person name="Palsson B.O."/>
            <person name="Wang J."/>
        </authorList>
    </citation>
    <scope>NUCLEOTIDE SEQUENCE [LARGE SCALE GENOMIC DNA]</scope>
    <source>
        <strain evidence="3">CHO K1 cell line</strain>
    </source>
</reference>